<protein>
    <submittedName>
        <fullName evidence="2">MFS transporter</fullName>
    </submittedName>
</protein>
<feature type="transmembrane region" description="Helical" evidence="1">
    <location>
        <begin position="250"/>
        <end position="273"/>
    </location>
</feature>
<name>A0AB39SD68_9ACTN</name>
<keyword evidence="1" id="KW-1133">Transmembrane helix</keyword>
<accession>A0AB39SD68</accession>
<feature type="transmembrane region" description="Helical" evidence="1">
    <location>
        <begin position="285"/>
        <end position="303"/>
    </location>
</feature>
<dbReference type="GO" id="GO:0022857">
    <property type="term" value="F:transmembrane transporter activity"/>
    <property type="evidence" value="ECO:0007669"/>
    <property type="project" value="InterPro"/>
</dbReference>
<reference evidence="2" key="1">
    <citation type="submission" date="2024-07" db="EMBL/GenBank/DDBJ databases">
        <authorList>
            <person name="Yu S.T."/>
        </authorList>
    </citation>
    <scope>NUCLEOTIDE SEQUENCE</scope>
    <source>
        <strain evidence="2">R35</strain>
    </source>
</reference>
<dbReference type="PANTHER" id="PTHR23542">
    <property type="match status" value="1"/>
</dbReference>
<evidence type="ECO:0000313" key="2">
    <source>
        <dbReference type="EMBL" id="XDQ64563.1"/>
    </source>
</evidence>
<feature type="transmembrane region" description="Helical" evidence="1">
    <location>
        <begin position="309"/>
        <end position="327"/>
    </location>
</feature>
<organism evidence="2">
    <name type="scientific">Streptomyces sp. R35</name>
    <dbReference type="NCBI Taxonomy" id="3238630"/>
    <lineage>
        <taxon>Bacteria</taxon>
        <taxon>Bacillati</taxon>
        <taxon>Actinomycetota</taxon>
        <taxon>Actinomycetes</taxon>
        <taxon>Kitasatosporales</taxon>
        <taxon>Streptomycetaceae</taxon>
        <taxon>Streptomyces</taxon>
    </lineage>
</organism>
<dbReference type="SUPFAM" id="SSF103473">
    <property type="entry name" value="MFS general substrate transporter"/>
    <property type="match status" value="1"/>
</dbReference>
<feature type="transmembrane region" description="Helical" evidence="1">
    <location>
        <begin position="348"/>
        <end position="370"/>
    </location>
</feature>
<feature type="transmembrane region" description="Helical" evidence="1">
    <location>
        <begin position="49"/>
        <end position="69"/>
    </location>
</feature>
<evidence type="ECO:0000256" key="1">
    <source>
        <dbReference type="SAM" id="Phobius"/>
    </source>
</evidence>
<dbReference type="Gene3D" id="1.20.1250.20">
    <property type="entry name" value="MFS general substrate transporter like domains"/>
    <property type="match status" value="1"/>
</dbReference>
<feature type="transmembrane region" description="Helical" evidence="1">
    <location>
        <begin position="21"/>
        <end position="43"/>
    </location>
</feature>
<feature type="transmembrane region" description="Helical" evidence="1">
    <location>
        <begin position="217"/>
        <end position="244"/>
    </location>
</feature>
<feature type="transmembrane region" description="Helical" evidence="1">
    <location>
        <begin position="81"/>
        <end position="101"/>
    </location>
</feature>
<dbReference type="InterPro" id="IPR036259">
    <property type="entry name" value="MFS_trans_sf"/>
</dbReference>
<dbReference type="AlphaFoldDB" id="A0AB39SD68"/>
<dbReference type="InterPro" id="IPR011701">
    <property type="entry name" value="MFS"/>
</dbReference>
<dbReference type="PANTHER" id="PTHR23542:SF1">
    <property type="entry name" value="MAJOR FACILITATOR SUPERFAMILY (MFS) PROFILE DOMAIN-CONTAINING PROTEIN"/>
    <property type="match status" value="1"/>
</dbReference>
<dbReference type="Pfam" id="PF07690">
    <property type="entry name" value="MFS_1"/>
    <property type="match status" value="1"/>
</dbReference>
<keyword evidence="1" id="KW-0472">Membrane</keyword>
<feature type="transmembrane region" description="Helical" evidence="1">
    <location>
        <begin position="376"/>
        <end position="397"/>
    </location>
</feature>
<feature type="transmembrane region" description="Helical" evidence="1">
    <location>
        <begin position="172"/>
        <end position="191"/>
    </location>
</feature>
<proteinExistence type="predicted"/>
<sequence>MKGLVARYGELLRLPGARDAVVYAACARLAVTMIPVALLLTVVEAGRSFGVAGGAAGAYAVGSACGQPVAGRIMDRARASIVLRVLGTAVFVALLGTAGAARHAPVAALFGCALLAGALAPPVGASVRALWPRLTDDETLRQRAYSFEATLTEFLYIAGPSLITLLAATIGAFQALLVAAVVMASGTWGYARARVVRDLRPAHAVSAPTAHRGRRPVAALTVLTAIGLTAALSSALAVAVAALLDDIGSTTALAGVLLASQSAGSVVGGLVYGSRHRSGTTYARYIRLLVVLTLGLALLPLAALAHGTVAVVVLAVLLIGSGTPIAPAGAEEFQLIGDMTEDGRMTQAFAGVGSFIQAGSAAGSAAAGVVAQHLGASPALLMPAACTALALVLVCAARRPIAAATTPLGPLERNPA</sequence>
<keyword evidence="1" id="KW-0812">Transmembrane</keyword>
<feature type="transmembrane region" description="Helical" evidence="1">
    <location>
        <begin position="107"/>
        <end position="131"/>
    </location>
</feature>
<dbReference type="EMBL" id="CP163440">
    <property type="protein sequence ID" value="XDQ64563.1"/>
    <property type="molecule type" value="Genomic_DNA"/>
</dbReference>
<gene>
    <name evidence="2" type="ORF">AB5J50_29155</name>
</gene>
<dbReference type="RefSeq" id="WP_369261178.1">
    <property type="nucleotide sequence ID" value="NZ_CP163440.1"/>
</dbReference>